<protein>
    <submittedName>
        <fullName evidence="1">Uncharacterized protein</fullName>
    </submittedName>
</protein>
<dbReference type="AlphaFoldDB" id="A0A291QB98"/>
<evidence type="ECO:0000313" key="2">
    <source>
        <dbReference type="Proteomes" id="UP000221011"/>
    </source>
</evidence>
<dbReference type="RefSeq" id="WP_199843138.1">
    <property type="nucleotide sequence ID" value="NZ_CP022685.1"/>
</dbReference>
<evidence type="ECO:0000313" key="1">
    <source>
        <dbReference type="EMBL" id="ATL28757.1"/>
    </source>
</evidence>
<dbReference type="EMBL" id="CP022685">
    <property type="protein sequence ID" value="ATL28757.1"/>
    <property type="molecule type" value="Genomic_DNA"/>
</dbReference>
<gene>
    <name evidence="1" type="ORF">KY5_3739c</name>
</gene>
<reference evidence="1 2" key="1">
    <citation type="submission" date="2017-08" db="EMBL/GenBank/DDBJ databases">
        <title>Complete Genome Sequence of Streptomyces formicae KY5, the formicamycin producer.</title>
        <authorList>
            <person name="Holmes N.A."/>
            <person name="Devine R."/>
            <person name="Qin Z."/>
            <person name="Seipke R.F."/>
            <person name="Wilkinson B."/>
            <person name="Hutchings M.I."/>
        </authorList>
    </citation>
    <scope>NUCLEOTIDE SEQUENCE [LARGE SCALE GENOMIC DNA]</scope>
    <source>
        <strain evidence="1 2">KY5</strain>
    </source>
</reference>
<organism evidence="1 2">
    <name type="scientific">Streptomyces formicae</name>
    <dbReference type="NCBI Taxonomy" id="1616117"/>
    <lineage>
        <taxon>Bacteria</taxon>
        <taxon>Bacillati</taxon>
        <taxon>Actinomycetota</taxon>
        <taxon>Actinomycetes</taxon>
        <taxon>Kitasatosporales</taxon>
        <taxon>Streptomycetaceae</taxon>
        <taxon>Streptomyces</taxon>
    </lineage>
</organism>
<name>A0A291QB98_9ACTN</name>
<keyword evidence="2" id="KW-1185">Reference proteome</keyword>
<accession>A0A291QB98</accession>
<dbReference type="KEGG" id="sfk:KY5_3739c"/>
<dbReference type="Proteomes" id="UP000221011">
    <property type="component" value="Chromosome"/>
</dbReference>
<sequence>MAVSPMPDSVPEQPTEARHLPVLALLGSCSCGPGCQCGCQSGGSCQCGGGCG</sequence>
<proteinExistence type="predicted"/>